<feature type="domain" description="TauD/TfdA-like" evidence="7">
    <location>
        <begin position="101"/>
        <end position="369"/>
    </location>
</feature>
<evidence type="ECO:0000259" key="7">
    <source>
        <dbReference type="Pfam" id="PF02668"/>
    </source>
</evidence>
<comment type="cofactor">
    <cofactor evidence="1">
        <name>Fe(2+)</name>
        <dbReference type="ChEBI" id="CHEBI:29033"/>
    </cofactor>
</comment>
<dbReference type="EMBL" id="CAWUOM010000027">
    <property type="protein sequence ID" value="CAK7266700.1"/>
    <property type="molecule type" value="Genomic_DNA"/>
</dbReference>
<evidence type="ECO:0000256" key="4">
    <source>
        <dbReference type="ARBA" id="ARBA00022964"/>
    </source>
</evidence>
<name>A0ABP0DEN0_9PEZI</name>
<dbReference type="Gene3D" id="3.60.130.10">
    <property type="entry name" value="Clavaminate synthase-like"/>
    <property type="match status" value="1"/>
</dbReference>
<keyword evidence="4" id="KW-0223">Dioxygenase</keyword>
<dbReference type="InterPro" id="IPR003819">
    <property type="entry name" value="TauD/TfdA-like"/>
</dbReference>
<dbReference type="InterPro" id="IPR051323">
    <property type="entry name" value="AtsK-like"/>
</dbReference>
<evidence type="ECO:0000256" key="5">
    <source>
        <dbReference type="ARBA" id="ARBA00023002"/>
    </source>
</evidence>
<dbReference type="PANTHER" id="PTHR30468:SF1">
    <property type="entry name" value="ALPHA-KETOGLUTARATE-DEPENDENT SULFONATE DIOXYGENASE"/>
    <property type="match status" value="1"/>
</dbReference>
<keyword evidence="9" id="KW-1185">Reference proteome</keyword>
<comment type="caution">
    <text evidence="8">The sequence shown here is derived from an EMBL/GenBank/DDBJ whole genome shotgun (WGS) entry which is preliminary data.</text>
</comment>
<keyword evidence="5" id="KW-0560">Oxidoreductase</keyword>
<accession>A0ABP0DEN0</accession>
<gene>
    <name evidence="8" type="ORF">SEPCBS57363_002222</name>
</gene>
<dbReference type="PANTHER" id="PTHR30468">
    <property type="entry name" value="ALPHA-KETOGLUTARATE-DEPENDENT SULFONATE DIOXYGENASE"/>
    <property type="match status" value="1"/>
</dbReference>
<dbReference type="Pfam" id="PF02668">
    <property type="entry name" value="TauD"/>
    <property type="match status" value="1"/>
</dbReference>
<dbReference type="SUPFAM" id="SSF51197">
    <property type="entry name" value="Clavaminate synthase-like"/>
    <property type="match status" value="1"/>
</dbReference>
<keyword evidence="3" id="KW-0479">Metal-binding</keyword>
<evidence type="ECO:0000313" key="8">
    <source>
        <dbReference type="EMBL" id="CAK7266700.1"/>
    </source>
</evidence>
<dbReference type="Proteomes" id="UP001642501">
    <property type="component" value="Unassembled WGS sequence"/>
</dbReference>
<evidence type="ECO:0000256" key="1">
    <source>
        <dbReference type="ARBA" id="ARBA00001954"/>
    </source>
</evidence>
<organism evidence="8 9">
    <name type="scientific">Sporothrix epigloea</name>
    <dbReference type="NCBI Taxonomy" id="1892477"/>
    <lineage>
        <taxon>Eukaryota</taxon>
        <taxon>Fungi</taxon>
        <taxon>Dikarya</taxon>
        <taxon>Ascomycota</taxon>
        <taxon>Pezizomycotina</taxon>
        <taxon>Sordariomycetes</taxon>
        <taxon>Sordariomycetidae</taxon>
        <taxon>Ophiostomatales</taxon>
        <taxon>Ophiostomataceae</taxon>
        <taxon>Sporothrix</taxon>
    </lineage>
</organism>
<proteinExistence type="inferred from homology"/>
<sequence length="382" mass="42504">MAPSAIETIPAPVTAATKKLALHTTTAATGDYKELSPTRFSRADEIGGIVGFEAAKYPHYLPTWNHEEHYPPLQPFEHYEHGKDADTTWPELIPATAKRVDLTPTIGSEISGVQLSKLSNAGKDQLARFVAERKVVAFRAQDFADLPIQEALDFGAYFGRHHIHPTSGAPESYPEIHLVHRAAGDTTAEKFFATRTNSVAWHSDVSYELQPPGTTFLYILDKPETGGDTLFTDAVEAYNRLSPALQQRLHGLQATHSGIEQVNSSVARGSIKRREPVYNVHPLVRTHPGTGQKALYVNPQFTREIVGFKKEESDALLNFLYNHLALGADFQARVKWEEGTVVVWDNRVTQHTALIDWKGGARRHLARITPQAERPYETPFEG</sequence>
<comment type="similarity">
    <text evidence="2">Belongs to the TfdA dioxygenase family.</text>
</comment>
<protein>
    <recommendedName>
        <fullName evidence="7">TauD/TfdA-like domain-containing protein</fullName>
    </recommendedName>
</protein>
<evidence type="ECO:0000256" key="6">
    <source>
        <dbReference type="ARBA" id="ARBA00023004"/>
    </source>
</evidence>
<keyword evidence="6" id="KW-0408">Iron</keyword>
<evidence type="ECO:0000256" key="3">
    <source>
        <dbReference type="ARBA" id="ARBA00022723"/>
    </source>
</evidence>
<dbReference type="InterPro" id="IPR042098">
    <property type="entry name" value="TauD-like_sf"/>
</dbReference>
<evidence type="ECO:0000256" key="2">
    <source>
        <dbReference type="ARBA" id="ARBA00005896"/>
    </source>
</evidence>
<evidence type="ECO:0000313" key="9">
    <source>
        <dbReference type="Proteomes" id="UP001642501"/>
    </source>
</evidence>
<reference evidence="8 9" key="1">
    <citation type="submission" date="2024-01" db="EMBL/GenBank/DDBJ databases">
        <authorList>
            <person name="Allen C."/>
            <person name="Tagirdzhanova G."/>
        </authorList>
    </citation>
    <scope>NUCLEOTIDE SEQUENCE [LARGE SCALE GENOMIC DNA]</scope>
    <source>
        <strain evidence="8 9">CBS 573.63</strain>
    </source>
</reference>